<organism evidence="2 3">
    <name type="scientific">Marmoricola endophyticus</name>
    <dbReference type="NCBI Taxonomy" id="2040280"/>
    <lineage>
        <taxon>Bacteria</taxon>
        <taxon>Bacillati</taxon>
        <taxon>Actinomycetota</taxon>
        <taxon>Actinomycetes</taxon>
        <taxon>Propionibacteriales</taxon>
        <taxon>Nocardioidaceae</taxon>
        <taxon>Marmoricola</taxon>
    </lineage>
</organism>
<reference evidence="2" key="2">
    <citation type="submission" date="2020-09" db="EMBL/GenBank/DDBJ databases">
        <authorList>
            <person name="Sun Q."/>
            <person name="Zhou Y."/>
        </authorList>
    </citation>
    <scope>NUCLEOTIDE SEQUENCE</scope>
    <source>
        <strain evidence="2">CGMCC 1.16067</strain>
    </source>
</reference>
<dbReference type="PROSITE" id="PS51725">
    <property type="entry name" value="ABM"/>
    <property type="match status" value="1"/>
</dbReference>
<dbReference type="InterPro" id="IPR007138">
    <property type="entry name" value="ABM_dom"/>
</dbReference>
<dbReference type="RefSeq" id="WP_188779929.1">
    <property type="nucleotide sequence ID" value="NZ_BMKQ01000001.1"/>
</dbReference>
<keyword evidence="2" id="KW-0560">Oxidoreductase</keyword>
<accession>A0A917BLX0</accession>
<comment type="caution">
    <text evidence="2">The sequence shown here is derived from an EMBL/GenBank/DDBJ whole genome shotgun (WGS) entry which is preliminary data.</text>
</comment>
<protein>
    <submittedName>
        <fullName evidence="2">Antibiotic biosynthesis monooxygenase</fullName>
    </submittedName>
</protein>
<dbReference type="AlphaFoldDB" id="A0A917BLX0"/>
<keyword evidence="2" id="KW-0503">Monooxygenase</keyword>
<keyword evidence="3" id="KW-1185">Reference proteome</keyword>
<dbReference type="PANTHER" id="PTHR33336">
    <property type="entry name" value="QUINOL MONOOXYGENASE YGIN-RELATED"/>
    <property type="match status" value="1"/>
</dbReference>
<dbReference type="Pfam" id="PF03992">
    <property type="entry name" value="ABM"/>
    <property type="match status" value="1"/>
</dbReference>
<evidence type="ECO:0000313" key="2">
    <source>
        <dbReference type="EMBL" id="GGF48700.1"/>
    </source>
</evidence>
<dbReference type="InterPro" id="IPR011008">
    <property type="entry name" value="Dimeric_a/b-barrel"/>
</dbReference>
<feature type="domain" description="ABM" evidence="1">
    <location>
        <begin position="2"/>
        <end position="90"/>
    </location>
</feature>
<dbReference type="PANTHER" id="PTHR33336:SF3">
    <property type="entry name" value="ABM DOMAIN-CONTAINING PROTEIN"/>
    <property type="match status" value="1"/>
</dbReference>
<dbReference type="Gene3D" id="3.30.70.100">
    <property type="match status" value="1"/>
</dbReference>
<dbReference type="GO" id="GO:0004497">
    <property type="term" value="F:monooxygenase activity"/>
    <property type="evidence" value="ECO:0007669"/>
    <property type="project" value="UniProtKB-KW"/>
</dbReference>
<sequence length="105" mass="12283">MILICVKWKLKSEYADEWLELSKEFTEATRAEPGNRFFEWSRSVEDPDEYVLLEAFDDDAAGDHVNSTHFKKAQADLPQYVTETPLVRNIQGQPDEWDRLGEFEV</sequence>
<gene>
    <name evidence="2" type="ORF">GCM10011519_23410</name>
</gene>
<dbReference type="EMBL" id="BMKQ01000001">
    <property type="protein sequence ID" value="GGF48700.1"/>
    <property type="molecule type" value="Genomic_DNA"/>
</dbReference>
<dbReference type="Proteomes" id="UP000649179">
    <property type="component" value="Unassembled WGS sequence"/>
</dbReference>
<dbReference type="InterPro" id="IPR050744">
    <property type="entry name" value="AI-2_Isomerase_LsrG"/>
</dbReference>
<name>A0A917BLX0_9ACTN</name>
<dbReference type="SUPFAM" id="SSF54909">
    <property type="entry name" value="Dimeric alpha+beta barrel"/>
    <property type="match status" value="1"/>
</dbReference>
<evidence type="ECO:0000313" key="3">
    <source>
        <dbReference type="Proteomes" id="UP000649179"/>
    </source>
</evidence>
<proteinExistence type="predicted"/>
<evidence type="ECO:0000259" key="1">
    <source>
        <dbReference type="PROSITE" id="PS51725"/>
    </source>
</evidence>
<reference evidence="2" key="1">
    <citation type="journal article" date="2014" name="Int. J. Syst. Evol. Microbiol.">
        <title>Complete genome sequence of Corynebacterium casei LMG S-19264T (=DSM 44701T), isolated from a smear-ripened cheese.</title>
        <authorList>
            <consortium name="US DOE Joint Genome Institute (JGI-PGF)"/>
            <person name="Walter F."/>
            <person name="Albersmeier A."/>
            <person name="Kalinowski J."/>
            <person name="Ruckert C."/>
        </authorList>
    </citation>
    <scope>NUCLEOTIDE SEQUENCE</scope>
    <source>
        <strain evidence="2">CGMCC 1.16067</strain>
    </source>
</reference>